<dbReference type="PANTHER" id="PTHR45856:SF11">
    <property type="entry name" value="FUNGAL LIPASE-LIKE DOMAIN-CONTAINING PROTEIN"/>
    <property type="match status" value="1"/>
</dbReference>
<evidence type="ECO:0000313" key="4">
    <source>
        <dbReference type="Proteomes" id="UP001140206"/>
    </source>
</evidence>
<dbReference type="Proteomes" id="UP001140206">
    <property type="component" value="Chromosome 1"/>
</dbReference>
<evidence type="ECO:0000313" key="3">
    <source>
        <dbReference type="EMBL" id="KAJ4817291.1"/>
    </source>
</evidence>
<dbReference type="Gene3D" id="3.40.50.1820">
    <property type="entry name" value="alpha/beta hydrolase"/>
    <property type="match status" value="1"/>
</dbReference>
<name>A0AAV8HNX2_9POAL</name>
<dbReference type="AlphaFoldDB" id="A0AAV8HNX2"/>
<sequence>MERPALLKMMIFICLLTACNGREIKIKTGDNTTNFNHTLALILAEYASAVYTVDLSELFSWTCARCNNLTMGFEVIELVVDIQNCLQAFVGVAPDPNAIVIAIRGTQENSVQNWIEDFIWQELDLKLPDMPGAMVCITALSILHNNFKLNYKWCLVFWSQVHRGLYGAYNNTSLRPAIVEAVDRIRESYGELPVMATGHSMGGALVAFAALDLVMNHGIDNVHLMTFGQPRIGNAAFASCFYKYIPNTFRIVHNRDIVAHLPPYYSFYWKSYHHFPREVWLHDDIEQICDDSGEDPSCSRSVWICSINDHKTYYGLSMEAEDWSTCRIIMDRSLPYQTDVAGNIILAKDAIGPSIVKPISQKAAAM</sequence>
<gene>
    <name evidence="3" type="ORF">LUZ62_029857</name>
</gene>
<dbReference type="CDD" id="cd00519">
    <property type="entry name" value="Lipase_3"/>
    <property type="match status" value="1"/>
</dbReference>
<accession>A0AAV8HNX2</accession>
<dbReference type="PROSITE" id="PS51257">
    <property type="entry name" value="PROKAR_LIPOPROTEIN"/>
    <property type="match status" value="1"/>
</dbReference>
<dbReference type="EMBL" id="JAMFTS010000001">
    <property type="protein sequence ID" value="KAJ4817291.1"/>
    <property type="molecule type" value="Genomic_DNA"/>
</dbReference>
<dbReference type="SUPFAM" id="SSF53474">
    <property type="entry name" value="alpha/beta-Hydrolases"/>
    <property type="match status" value="1"/>
</dbReference>
<organism evidence="3 4">
    <name type="scientific">Rhynchospora pubera</name>
    <dbReference type="NCBI Taxonomy" id="906938"/>
    <lineage>
        <taxon>Eukaryota</taxon>
        <taxon>Viridiplantae</taxon>
        <taxon>Streptophyta</taxon>
        <taxon>Embryophyta</taxon>
        <taxon>Tracheophyta</taxon>
        <taxon>Spermatophyta</taxon>
        <taxon>Magnoliopsida</taxon>
        <taxon>Liliopsida</taxon>
        <taxon>Poales</taxon>
        <taxon>Cyperaceae</taxon>
        <taxon>Cyperoideae</taxon>
        <taxon>Rhynchosporeae</taxon>
        <taxon>Rhynchospora</taxon>
    </lineage>
</organism>
<evidence type="ECO:0000256" key="1">
    <source>
        <dbReference type="SAM" id="SignalP"/>
    </source>
</evidence>
<dbReference type="InterPro" id="IPR002921">
    <property type="entry name" value="Fungal_lipase-type"/>
</dbReference>
<feature type="signal peptide" evidence="1">
    <location>
        <begin position="1"/>
        <end position="21"/>
    </location>
</feature>
<keyword evidence="1" id="KW-0732">Signal</keyword>
<feature type="domain" description="Fungal lipase-type" evidence="2">
    <location>
        <begin position="100"/>
        <end position="264"/>
    </location>
</feature>
<evidence type="ECO:0000259" key="2">
    <source>
        <dbReference type="Pfam" id="PF01764"/>
    </source>
</evidence>
<dbReference type="Pfam" id="PF01764">
    <property type="entry name" value="Lipase_3"/>
    <property type="match status" value="1"/>
</dbReference>
<dbReference type="InterPro" id="IPR029058">
    <property type="entry name" value="AB_hydrolase_fold"/>
</dbReference>
<protein>
    <submittedName>
        <fullName evidence="3">Alpha/beta-Hydrolases superfamily protein</fullName>
    </submittedName>
</protein>
<reference evidence="3" key="1">
    <citation type="submission" date="2022-08" db="EMBL/GenBank/DDBJ databases">
        <authorList>
            <person name="Marques A."/>
        </authorList>
    </citation>
    <scope>NUCLEOTIDE SEQUENCE</scope>
    <source>
        <strain evidence="3">RhyPub2mFocal</strain>
        <tissue evidence="3">Leaves</tissue>
    </source>
</reference>
<dbReference type="InterPro" id="IPR051218">
    <property type="entry name" value="Sec_MonoDiacylglyc_Lipase"/>
</dbReference>
<feature type="chain" id="PRO_5043429063" evidence="1">
    <location>
        <begin position="22"/>
        <end position="366"/>
    </location>
</feature>
<dbReference type="PANTHER" id="PTHR45856">
    <property type="entry name" value="ALPHA/BETA-HYDROLASES SUPERFAMILY PROTEIN"/>
    <property type="match status" value="1"/>
</dbReference>
<keyword evidence="4" id="KW-1185">Reference proteome</keyword>
<dbReference type="GO" id="GO:0006629">
    <property type="term" value="P:lipid metabolic process"/>
    <property type="evidence" value="ECO:0007669"/>
    <property type="project" value="InterPro"/>
</dbReference>
<comment type="caution">
    <text evidence="3">The sequence shown here is derived from an EMBL/GenBank/DDBJ whole genome shotgun (WGS) entry which is preliminary data.</text>
</comment>
<proteinExistence type="predicted"/>